<dbReference type="Proteomes" id="UP001336835">
    <property type="component" value="Unassembled WGS sequence"/>
</dbReference>
<organism evidence="1 2">
    <name type="scientific">Pedobacter albus</name>
    <dbReference type="NCBI Taxonomy" id="3113905"/>
    <lineage>
        <taxon>Bacteria</taxon>
        <taxon>Pseudomonadati</taxon>
        <taxon>Bacteroidota</taxon>
        <taxon>Sphingobacteriia</taxon>
        <taxon>Sphingobacteriales</taxon>
        <taxon>Sphingobacteriaceae</taxon>
        <taxon>Pedobacter</taxon>
    </lineage>
</organism>
<keyword evidence="2" id="KW-1185">Reference proteome</keyword>
<accession>A0ABU7IAV8</accession>
<evidence type="ECO:0000313" key="2">
    <source>
        <dbReference type="Proteomes" id="UP001336835"/>
    </source>
</evidence>
<dbReference type="RefSeq" id="WP_330108923.1">
    <property type="nucleotide sequence ID" value="NZ_JAZDQT010000003.1"/>
</dbReference>
<sequence length="439" mass="49905">MKHHIPTAIRRLSLLTAVFFLFVHSVKAQKQATLSDSISVFFDEFKTASKLHVGLWNKDLYGPTIFVDPKTRKLFANEADTAGLLKPNGHNYSGVLPAKINIANTAINWGGKRWAMIMLPLPPDQQHRLNLLAHESFHRIQPELGFALGNAENNHLDQKDGRIYLRLELEALKKAIQSASAKEQKQHLTHALTFRAYRQSLYANSRTTENELELNEGIAEFTGAMLSGRNQTEMAAFFLKGIDDFFKNPTFVRSFAYYSTPVYGWLLYKSDKNWNKKITAKTDLTNYFIKAFSIRMPTAIKTAAENAIDIYNGKAIIKAETEREEKNKKIVAEYKLKFIEQPHFELKFVKMNVSFDPRNIVPIEDKGTVYPNIRITDLWGILTVQNGALMSPNWDKISISNPIDTATKKITGDGWILELADGYTVEQDVATGNYKLVKR</sequence>
<evidence type="ECO:0000313" key="1">
    <source>
        <dbReference type="EMBL" id="MEE1946623.1"/>
    </source>
</evidence>
<gene>
    <name evidence="1" type="ORF">VRU48_15970</name>
</gene>
<name>A0ABU7IAV8_9SPHI</name>
<reference evidence="1 2" key="1">
    <citation type="submission" date="2024-01" db="EMBL/GenBank/DDBJ databases">
        <title>Pedobacter sp. nov., isolated from fresh soil.</title>
        <authorList>
            <person name="Le N.T.T."/>
        </authorList>
    </citation>
    <scope>NUCLEOTIDE SEQUENCE [LARGE SCALE GENOMIC DNA]</scope>
    <source>
        <strain evidence="1 2">KR3-3</strain>
    </source>
</reference>
<proteinExistence type="predicted"/>
<protein>
    <recommendedName>
        <fullName evidence="3">DUF2268 domain-containing protein</fullName>
    </recommendedName>
</protein>
<comment type="caution">
    <text evidence="1">The sequence shown here is derived from an EMBL/GenBank/DDBJ whole genome shotgun (WGS) entry which is preliminary data.</text>
</comment>
<evidence type="ECO:0008006" key="3">
    <source>
        <dbReference type="Google" id="ProtNLM"/>
    </source>
</evidence>
<dbReference type="EMBL" id="JAZDQT010000003">
    <property type="protein sequence ID" value="MEE1946623.1"/>
    <property type="molecule type" value="Genomic_DNA"/>
</dbReference>